<organism evidence="2 3">
    <name type="scientific">Trema orientale</name>
    <name type="common">Charcoal tree</name>
    <name type="synonym">Celtis orientalis</name>
    <dbReference type="NCBI Taxonomy" id="63057"/>
    <lineage>
        <taxon>Eukaryota</taxon>
        <taxon>Viridiplantae</taxon>
        <taxon>Streptophyta</taxon>
        <taxon>Embryophyta</taxon>
        <taxon>Tracheophyta</taxon>
        <taxon>Spermatophyta</taxon>
        <taxon>Magnoliopsida</taxon>
        <taxon>eudicotyledons</taxon>
        <taxon>Gunneridae</taxon>
        <taxon>Pentapetalae</taxon>
        <taxon>rosids</taxon>
        <taxon>fabids</taxon>
        <taxon>Rosales</taxon>
        <taxon>Cannabaceae</taxon>
        <taxon>Trema</taxon>
    </lineage>
</organism>
<dbReference type="Proteomes" id="UP000237000">
    <property type="component" value="Unassembled WGS sequence"/>
</dbReference>
<evidence type="ECO:0000256" key="1">
    <source>
        <dbReference type="SAM" id="MobiDB-lite"/>
    </source>
</evidence>
<evidence type="ECO:0000313" key="3">
    <source>
        <dbReference type="Proteomes" id="UP000237000"/>
    </source>
</evidence>
<dbReference type="InParanoid" id="A0A2P5F2T2"/>
<name>A0A2P5F2T2_TREOI</name>
<sequence>RIQPNLPRKIQKRPVIEKWGKQVEYTQKDPKPKKEKPKTQKIKIKIKIKKSPPNFDKNPVWALRSQRSKTHKLNQKNVNIFLSLHSPNPQLSLSRKAGFSEWAWNGMEGGMDGG</sequence>
<keyword evidence="3" id="KW-1185">Reference proteome</keyword>
<feature type="region of interest" description="Disordered" evidence="1">
    <location>
        <begin position="21"/>
        <end position="41"/>
    </location>
</feature>
<dbReference type="EMBL" id="JXTC01000069">
    <property type="protein sequence ID" value="PON92107.1"/>
    <property type="molecule type" value="Genomic_DNA"/>
</dbReference>
<reference evidence="3" key="1">
    <citation type="submission" date="2016-06" db="EMBL/GenBank/DDBJ databases">
        <title>Parallel loss of symbiosis genes in relatives of nitrogen-fixing non-legume Parasponia.</title>
        <authorList>
            <person name="Van Velzen R."/>
            <person name="Holmer R."/>
            <person name="Bu F."/>
            <person name="Rutten L."/>
            <person name="Van Zeijl A."/>
            <person name="Liu W."/>
            <person name="Santuari L."/>
            <person name="Cao Q."/>
            <person name="Sharma T."/>
            <person name="Shen D."/>
            <person name="Roswanjaya Y."/>
            <person name="Wardhani T."/>
            <person name="Kalhor M.S."/>
            <person name="Jansen J."/>
            <person name="Van den Hoogen J."/>
            <person name="Gungor B."/>
            <person name="Hartog M."/>
            <person name="Hontelez J."/>
            <person name="Verver J."/>
            <person name="Yang W.-C."/>
            <person name="Schijlen E."/>
            <person name="Repin R."/>
            <person name="Schilthuizen M."/>
            <person name="Schranz E."/>
            <person name="Heidstra R."/>
            <person name="Miyata K."/>
            <person name="Fedorova E."/>
            <person name="Kohlen W."/>
            <person name="Bisseling T."/>
            <person name="Smit S."/>
            <person name="Geurts R."/>
        </authorList>
    </citation>
    <scope>NUCLEOTIDE SEQUENCE [LARGE SCALE GENOMIC DNA]</scope>
    <source>
        <strain evidence="3">cv. RG33-2</strain>
    </source>
</reference>
<comment type="caution">
    <text evidence="2">The sequence shown here is derived from an EMBL/GenBank/DDBJ whole genome shotgun (WGS) entry which is preliminary data.</text>
</comment>
<accession>A0A2P5F2T2</accession>
<proteinExistence type="predicted"/>
<protein>
    <submittedName>
        <fullName evidence="2">Uncharacterized protein</fullName>
    </submittedName>
</protein>
<dbReference type="AlphaFoldDB" id="A0A2P5F2T2"/>
<feature type="compositionally biased region" description="Basic and acidic residues" evidence="1">
    <location>
        <begin position="21"/>
        <end position="32"/>
    </location>
</feature>
<evidence type="ECO:0000313" key="2">
    <source>
        <dbReference type="EMBL" id="PON92107.1"/>
    </source>
</evidence>
<gene>
    <name evidence="2" type="ORF">TorRG33x02_121790</name>
</gene>
<feature type="non-terminal residue" evidence="2">
    <location>
        <position position="1"/>
    </location>
</feature>